<proteinExistence type="predicted"/>
<evidence type="ECO:0000313" key="2">
    <source>
        <dbReference type="EMBL" id="PRP78354.1"/>
    </source>
</evidence>
<gene>
    <name evidence="2" type="ORF">PROFUN_13749</name>
</gene>
<feature type="transmembrane region" description="Helical" evidence="1">
    <location>
        <begin position="252"/>
        <end position="272"/>
    </location>
</feature>
<feature type="transmembrane region" description="Helical" evidence="1">
    <location>
        <begin position="284"/>
        <end position="303"/>
    </location>
</feature>
<comment type="caution">
    <text evidence="2">The sequence shown here is derived from an EMBL/GenBank/DDBJ whole genome shotgun (WGS) entry which is preliminary data.</text>
</comment>
<feature type="transmembrane region" description="Helical" evidence="1">
    <location>
        <begin position="191"/>
        <end position="208"/>
    </location>
</feature>
<protein>
    <submittedName>
        <fullName evidence="2">Uncharacterized protein</fullName>
    </submittedName>
</protein>
<reference evidence="2 3" key="1">
    <citation type="journal article" date="2018" name="Genome Biol. Evol.">
        <title>Multiple Roots of Fruiting Body Formation in Amoebozoa.</title>
        <authorList>
            <person name="Hillmann F."/>
            <person name="Forbes G."/>
            <person name="Novohradska S."/>
            <person name="Ferling I."/>
            <person name="Riege K."/>
            <person name="Groth M."/>
            <person name="Westermann M."/>
            <person name="Marz M."/>
            <person name="Spaller T."/>
            <person name="Winckler T."/>
            <person name="Schaap P."/>
            <person name="Glockner G."/>
        </authorList>
    </citation>
    <scope>NUCLEOTIDE SEQUENCE [LARGE SCALE GENOMIC DNA]</scope>
    <source>
        <strain evidence="2 3">Jena</strain>
    </source>
</reference>
<dbReference type="Proteomes" id="UP000241769">
    <property type="component" value="Unassembled WGS sequence"/>
</dbReference>
<sequence length="448" mass="51858">MGKCGCNSNKDLRDKLTPLQFDASHHVSCLSRSVSLDNYPLFVGRDLRDISKTHYQGANKRDVILSCRDCHSLGRVPAHKRYTDKVERHMAYTLVPSIFSSGHWYQSKVRITLNNSVCTLNSSVIWTLLRLDIIFVTRVTYHWNQRISESQKQVGYQVIDDTSSRYKNTWATQKSYVRISGVISHLGRVPGLRALIFLTHITICIIFVNQDIYRWNQRSLLSQKQVERHMAYTLSKVRITLNNSLRRLNSSVIWTLLKLGIVSGGCQVSFLSSMGRCTDKGPRALTFLMHIIICIIFVNRDIYHWNQRSLLSQKQVRKVVVTWRALSGNNAHEVERHMAYTLVPSIFSSGHWYQSKVRITLNNSVCTLNSSVIWTLLRLDIIFVTRVTYHWNQRISESQKQNCSQSKHLVYVYSQFHDVKLPNRPPHFQKLLPHSSSWQLSINFCGCS</sequence>
<evidence type="ECO:0000256" key="1">
    <source>
        <dbReference type="SAM" id="Phobius"/>
    </source>
</evidence>
<organism evidence="2 3">
    <name type="scientific">Planoprotostelium fungivorum</name>
    <dbReference type="NCBI Taxonomy" id="1890364"/>
    <lineage>
        <taxon>Eukaryota</taxon>
        <taxon>Amoebozoa</taxon>
        <taxon>Evosea</taxon>
        <taxon>Variosea</taxon>
        <taxon>Cavosteliida</taxon>
        <taxon>Cavosteliaceae</taxon>
        <taxon>Planoprotostelium</taxon>
    </lineage>
</organism>
<keyword evidence="3" id="KW-1185">Reference proteome</keyword>
<accession>A0A2P6N344</accession>
<name>A0A2P6N344_9EUKA</name>
<keyword evidence="1" id="KW-0812">Transmembrane</keyword>
<keyword evidence="1" id="KW-1133">Transmembrane helix</keyword>
<keyword evidence="1" id="KW-0472">Membrane</keyword>
<dbReference type="EMBL" id="MDYQ01000228">
    <property type="protein sequence ID" value="PRP78354.1"/>
    <property type="molecule type" value="Genomic_DNA"/>
</dbReference>
<evidence type="ECO:0000313" key="3">
    <source>
        <dbReference type="Proteomes" id="UP000241769"/>
    </source>
</evidence>
<dbReference type="InParanoid" id="A0A2P6N344"/>
<dbReference type="AlphaFoldDB" id="A0A2P6N344"/>